<proteinExistence type="evidence at transcript level"/>
<dbReference type="PRINTS" id="PR00385">
    <property type="entry name" value="P450"/>
</dbReference>
<keyword evidence="9 14" id="KW-0560">Oxidoreductase</keyword>
<dbReference type="InterPro" id="IPR052306">
    <property type="entry name" value="CYP450_71D"/>
</dbReference>
<dbReference type="GO" id="GO:0016114">
    <property type="term" value="P:terpenoid biosynthetic process"/>
    <property type="evidence" value="ECO:0007669"/>
    <property type="project" value="UniProtKB-ARBA"/>
</dbReference>
<keyword evidence="12 15" id="KW-0472">Membrane</keyword>
<evidence type="ECO:0000256" key="9">
    <source>
        <dbReference type="ARBA" id="ARBA00023002"/>
    </source>
</evidence>
<dbReference type="CDD" id="cd11072">
    <property type="entry name" value="CYP71-like"/>
    <property type="match status" value="1"/>
</dbReference>
<dbReference type="InterPro" id="IPR017972">
    <property type="entry name" value="Cyt_P450_CS"/>
</dbReference>
<reference evidence="16" key="1">
    <citation type="journal article" date="2014" name="PLoS ONE">
        <title>Computational identification and systematic classification of novel Cytochrome P450 genes in Salvia miltiorrhiza.</title>
        <authorList>
            <person name="Chen H."/>
            <person name="Wu B."/>
            <person name="Nelson D.R."/>
            <person name="Wu K."/>
            <person name="Liu C."/>
        </authorList>
    </citation>
    <scope>NUCLEOTIDE SEQUENCE</scope>
</reference>
<dbReference type="PROSITE" id="PS00086">
    <property type="entry name" value="CYTOCHROME_P450"/>
    <property type="match status" value="1"/>
</dbReference>
<keyword evidence="10 13" id="KW-0408">Iron</keyword>
<evidence type="ECO:0000256" key="13">
    <source>
        <dbReference type="PIRSR" id="PIRSR602401-1"/>
    </source>
</evidence>
<feature type="binding site" description="axial binding residue" evidence="13">
    <location>
        <position position="435"/>
    </location>
    <ligand>
        <name>heme</name>
        <dbReference type="ChEBI" id="CHEBI:30413"/>
    </ligand>
    <ligandPart>
        <name>Fe</name>
        <dbReference type="ChEBI" id="CHEBI:18248"/>
    </ligandPart>
</feature>
<evidence type="ECO:0000313" key="16">
    <source>
        <dbReference type="EMBL" id="AJD25161.1"/>
    </source>
</evidence>
<dbReference type="InterPro" id="IPR036396">
    <property type="entry name" value="Cyt_P450_sf"/>
</dbReference>
<dbReference type="SUPFAM" id="SSF48264">
    <property type="entry name" value="Cytochrome P450"/>
    <property type="match status" value="1"/>
</dbReference>
<keyword evidence="4 13" id="KW-0349">Heme</keyword>
<evidence type="ECO:0000256" key="10">
    <source>
        <dbReference type="ARBA" id="ARBA00023004"/>
    </source>
</evidence>
<dbReference type="InterPro" id="IPR001128">
    <property type="entry name" value="Cyt_P450"/>
</dbReference>
<dbReference type="InterPro" id="IPR002401">
    <property type="entry name" value="Cyt_P450_E_grp-I"/>
</dbReference>
<keyword evidence="7" id="KW-0735">Signal-anchor</keyword>
<dbReference type="Pfam" id="PF00067">
    <property type="entry name" value="p450"/>
    <property type="match status" value="1"/>
</dbReference>
<dbReference type="PANTHER" id="PTHR47953:SF19">
    <property type="entry name" value="OS06G0641600 PROTEIN"/>
    <property type="match status" value="1"/>
</dbReference>
<name>A0A0B4VSB0_SALMI</name>
<evidence type="ECO:0000256" key="6">
    <source>
        <dbReference type="ARBA" id="ARBA00022723"/>
    </source>
</evidence>
<evidence type="ECO:0000256" key="5">
    <source>
        <dbReference type="ARBA" id="ARBA00022692"/>
    </source>
</evidence>
<evidence type="ECO:0000256" key="3">
    <source>
        <dbReference type="ARBA" id="ARBA00010617"/>
    </source>
</evidence>
<dbReference type="EMBL" id="KP337667">
    <property type="protein sequence ID" value="AJD25161.1"/>
    <property type="molecule type" value="mRNA"/>
</dbReference>
<evidence type="ECO:0000256" key="12">
    <source>
        <dbReference type="ARBA" id="ARBA00023136"/>
    </source>
</evidence>
<keyword evidence="8 15" id="KW-1133">Transmembrane helix</keyword>
<keyword evidence="11 14" id="KW-0503">Monooxygenase</keyword>
<dbReference type="AlphaFoldDB" id="A0A0B4VSB0"/>
<evidence type="ECO:0000256" key="11">
    <source>
        <dbReference type="ARBA" id="ARBA00023033"/>
    </source>
</evidence>
<dbReference type="GO" id="GO:0020037">
    <property type="term" value="F:heme binding"/>
    <property type="evidence" value="ECO:0007669"/>
    <property type="project" value="InterPro"/>
</dbReference>
<evidence type="ECO:0000256" key="8">
    <source>
        <dbReference type="ARBA" id="ARBA00022989"/>
    </source>
</evidence>
<dbReference type="Gene3D" id="1.10.630.10">
    <property type="entry name" value="Cytochrome P450"/>
    <property type="match status" value="1"/>
</dbReference>
<dbReference type="GO" id="GO:0005506">
    <property type="term" value="F:iron ion binding"/>
    <property type="evidence" value="ECO:0007669"/>
    <property type="project" value="InterPro"/>
</dbReference>
<dbReference type="PANTHER" id="PTHR47953">
    <property type="entry name" value="OS08G0105600 PROTEIN"/>
    <property type="match status" value="1"/>
</dbReference>
<dbReference type="GO" id="GO:0016020">
    <property type="term" value="C:membrane"/>
    <property type="evidence" value="ECO:0007669"/>
    <property type="project" value="UniProtKB-SubCell"/>
</dbReference>
<comment type="cofactor">
    <cofactor evidence="1 13">
        <name>heme</name>
        <dbReference type="ChEBI" id="CHEBI:30413"/>
    </cofactor>
</comment>
<evidence type="ECO:0000256" key="4">
    <source>
        <dbReference type="ARBA" id="ARBA00022617"/>
    </source>
</evidence>
<dbReference type="PRINTS" id="PR00463">
    <property type="entry name" value="EP450I"/>
</dbReference>
<protein>
    <submittedName>
        <fullName evidence="16">Cytochrome P450 CYP71BE37</fullName>
    </submittedName>
</protein>
<evidence type="ECO:0000256" key="14">
    <source>
        <dbReference type="RuleBase" id="RU000461"/>
    </source>
</evidence>
<organism evidence="16">
    <name type="scientific">Salvia miltiorrhiza</name>
    <name type="common">Chinese sage</name>
    <dbReference type="NCBI Taxonomy" id="226208"/>
    <lineage>
        <taxon>Eukaryota</taxon>
        <taxon>Viridiplantae</taxon>
        <taxon>Streptophyta</taxon>
        <taxon>Embryophyta</taxon>
        <taxon>Tracheophyta</taxon>
        <taxon>Spermatophyta</taxon>
        <taxon>Magnoliopsida</taxon>
        <taxon>eudicotyledons</taxon>
        <taxon>Gunneridae</taxon>
        <taxon>Pentapetalae</taxon>
        <taxon>asterids</taxon>
        <taxon>lamiids</taxon>
        <taxon>Lamiales</taxon>
        <taxon>Lamiaceae</taxon>
        <taxon>Nepetoideae</taxon>
        <taxon>Mentheae</taxon>
        <taxon>Salviinae</taxon>
        <taxon>Salvia</taxon>
        <taxon>Salvia incertae sedis</taxon>
    </lineage>
</organism>
<evidence type="ECO:0000256" key="1">
    <source>
        <dbReference type="ARBA" id="ARBA00001971"/>
    </source>
</evidence>
<feature type="transmembrane region" description="Helical" evidence="15">
    <location>
        <begin position="6"/>
        <end position="25"/>
    </location>
</feature>
<dbReference type="FunFam" id="1.10.630.10:FF:000043">
    <property type="entry name" value="Cytochrome P450 99A2"/>
    <property type="match status" value="1"/>
</dbReference>
<sequence>MDFQFPSLVLCIQILLPTLIFLTFIRNKKRNAKLPPGPWRLPLLGNMHNMISGDAPHRVLHKLSQKFGPVMHLQLGELSVAVISSPEAAKQVMKTHDIQFASRSPIIVAEIISYGSTSITFGPYGEYWRQLRKITTLELLSMKRVQSFRWLREKVFVGLARKFASMEGSPINFSKEFNVATFSLISRAALGDNNKQVESLHYMINELAELSAGFDVADVFPSIKLFQWMSRLKKRVLVIHKDIDKILEDVIHQHRATKKTDHEDILDVLLEYQQDGLDFSLTKDNVKAVIVDMLAGGSETSGTTVEWAMAELLKNPRVLEKAQEEVRRVFEGEASIDESRIPECKYLKLVVKETLRMHPALPLMLPRKCRETCEVDGYEIPENAKVIVNGWAINRDPKYWKDADCFQPERFVDNLVDFKGNHFEFLPFGSGRRMCPGMSFGLANVELPLALYLYHFDWKLGGGMKPEDLDMEDGFGLTARRLKQLYLVPTVKNPLPVQ</sequence>
<evidence type="ECO:0000256" key="7">
    <source>
        <dbReference type="ARBA" id="ARBA00022968"/>
    </source>
</evidence>
<keyword evidence="6 13" id="KW-0479">Metal-binding</keyword>
<comment type="similarity">
    <text evidence="3 14">Belongs to the cytochrome P450 family.</text>
</comment>
<accession>A0A0B4VSB0</accession>
<evidence type="ECO:0000256" key="2">
    <source>
        <dbReference type="ARBA" id="ARBA00004606"/>
    </source>
</evidence>
<evidence type="ECO:0000256" key="15">
    <source>
        <dbReference type="SAM" id="Phobius"/>
    </source>
</evidence>
<keyword evidence="5 15" id="KW-0812">Transmembrane</keyword>
<comment type="subcellular location">
    <subcellularLocation>
        <location evidence="2">Membrane</location>
        <topology evidence="2">Single-pass type II membrane protein</topology>
    </subcellularLocation>
</comment>
<dbReference type="GO" id="GO:0016712">
    <property type="term" value="F:oxidoreductase activity, acting on paired donors, with incorporation or reduction of molecular oxygen, reduced flavin or flavoprotein as one donor, and incorporation of one atom of oxygen"/>
    <property type="evidence" value="ECO:0007669"/>
    <property type="project" value="UniProtKB-ARBA"/>
</dbReference>